<dbReference type="Pfam" id="PF21346">
    <property type="entry name" value="PcRGLX_3rd"/>
    <property type="match status" value="1"/>
</dbReference>
<dbReference type="InterPro" id="IPR048330">
    <property type="entry name" value="PcRGLX/YetA_2nd"/>
</dbReference>
<comment type="caution">
    <text evidence="5">The sequence shown here is derived from an EMBL/GenBank/DDBJ whole genome shotgun (WGS) entry which is preliminary data.</text>
</comment>
<dbReference type="EMBL" id="RBDX01000001">
    <property type="protein sequence ID" value="RKN12417.1"/>
    <property type="molecule type" value="Genomic_DNA"/>
</dbReference>
<dbReference type="Proteomes" id="UP000275024">
    <property type="component" value="Unassembled WGS sequence"/>
</dbReference>
<evidence type="ECO:0000313" key="6">
    <source>
        <dbReference type="Proteomes" id="UP000275024"/>
    </source>
</evidence>
<feature type="region of interest" description="Disordered" evidence="1">
    <location>
        <begin position="206"/>
        <end position="231"/>
    </location>
</feature>
<accession>A0A3A9X1Q1</accession>
<feature type="compositionally biased region" description="Pro residues" evidence="1">
    <location>
        <begin position="10"/>
        <end position="21"/>
    </location>
</feature>
<sequence length="899" mass="98194">MSEDKTLTPAPAPRGPLPPDDTPLAVEPVRLHWLDGVPSTTTGARWGVSWPRGRVAADTEFALTDPRGRGVPVQSWPLAYWPDGSLKWSGHCVGADAGRADGLHLAPGAPTAPERPVTVRHDGGDIVVSNGLVDVRVAGGGLTPLRSLGRDGRITAVDGRLTLLLQEGPDEGDAATLRRTAWTGVATEVDIEQSGPVRAVVKLSGHYAQDGDGDGGDGHGGDGHGGDAPKGDGRALFPWTLRIFLSAGAESIRLVHHFVWDGDPERDFVKGLGLRLTVPLTDEPHDRHVRFAGRDGGVWGEPVRVLTGLWRDPGEEVTAAQVAGTATPPVAEWDEPVRDGHLDLATWNEFRLAQDSATHFSIAKRTRPGVSWLRHAGHGDRAPGLGYVGGVGGGLGFGLRDFWQQYPRALDITGAATDRATVTLWSWSPEGHAMDMRPYDEGGHSAPLAYEDSRDGWGDPRGISRSTDMELWAFPTTPPRARIAELAGALTARPQVVAAPGTYLAAGVFGRWGLPDRSTPARRALEDSVDATVAFYAHQVEQHAWYGFWDHGDVMHTYDSDRHTWRYDVGGYAWDNAELGTDAMLCYAFLRTGDPRTFRLASAMTRHLSETDTYLTGRFAGLGCRHNVLHWGDGAKEARVSESATRRFLHYLTADELIGDLMRASLQADATLQRTMRGRIRIGPDWYALVSNWLTEWERTGDTRWRDRITTGMRDIATFPAGLFTGEAGSHVGWDHTTGHLTDLGVGDFDGGYNLTMAFCGEQIMFETIELVDEPEFRRTLLDFARYAQAPAEERIERYGRDFDPGLFPTIYSKVTAWAGEQLDDPALRQRAWTHYLDDPRGRPWDPPVRVDGDAVLHPVDEIRAPSPPDSNNSVATNDAAQRVLALVALLALAPEEAP</sequence>
<dbReference type="InterPro" id="IPR048331">
    <property type="entry name" value="PcRGLX/YetA_3rd"/>
</dbReference>
<name>A0A3A9X1Q1_9ACTN</name>
<feature type="domain" description="PcRGLX/YetA-like N-terminal RIFT barrel" evidence="2">
    <location>
        <begin position="28"/>
        <end position="106"/>
    </location>
</feature>
<dbReference type="PANTHER" id="PTHR40081:SF1">
    <property type="entry name" value="TAT PATHWAY SIGNAL SEQUENCE DOMAIN PROTEIN"/>
    <property type="match status" value="1"/>
</dbReference>
<evidence type="ECO:0000313" key="5">
    <source>
        <dbReference type="EMBL" id="RKN12417.1"/>
    </source>
</evidence>
<evidence type="ECO:0000259" key="4">
    <source>
        <dbReference type="Pfam" id="PF21346"/>
    </source>
</evidence>
<organism evidence="5 6">
    <name type="scientific">Streptomyces radicis</name>
    <dbReference type="NCBI Taxonomy" id="1750517"/>
    <lineage>
        <taxon>Bacteria</taxon>
        <taxon>Bacillati</taxon>
        <taxon>Actinomycetota</taxon>
        <taxon>Actinomycetes</taxon>
        <taxon>Kitasatosporales</taxon>
        <taxon>Streptomycetaceae</taxon>
        <taxon>Streptomyces</taxon>
    </lineage>
</organism>
<dbReference type="InterPro" id="IPR045793">
    <property type="entry name" value="PcRGLX/YetA-like"/>
</dbReference>
<protein>
    <recommendedName>
        <fullName evidence="7">Tat pathway signal sequence domain protein</fullName>
    </recommendedName>
</protein>
<dbReference type="AlphaFoldDB" id="A0A3A9X1Q1"/>
<evidence type="ECO:0000256" key="1">
    <source>
        <dbReference type="SAM" id="MobiDB-lite"/>
    </source>
</evidence>
<dbReference type="Pfam" id="PF21345">
    <property type="entry name" value="PcRGLX_2nd"/>
    <property type="match status" value="1"/>
</dbReference>
<dbReference type="InterPro" id="IPR048329">
    <property type="entry name" value="PcRGLX_1st"/>
</dbReference>
<evidence type="ECO:0000259" key="2">
    <source>
        <dbReference type="Pfam" id="PF19501"/>
    </source>
</evidence>
<feature type="region of interest" description="Disordered" evidence="1">
    <location>
        <begin position="1"/>
        <end position="24"/>
    </location>
</feature>
<gene>
    <name evidence="5" type="ORF">D7319_00110</name>
</gene>
<evidence type="ECO:0008006" key="7">
    <source>
        <dbReference type="Google" id="ProtNLM"/>
    </source>
</evidence>
<reference evidence="5 6" key="1">
    <citation type="submission" date="2018-09" db="EMBL/GenBank/DDBJ databases">
        <title>Streptomyces sp. nov. DS1-2, an endophytic actinomycete isolated from roots of Dendrobium scabrilingue.</title>
        <authorList>
            <person name="Kuncharoen N."/>
            <person name="Kudo T."/>
            <person name="Ohkuma M."/>
            <person name="Yuki M."/>
            <person name="Tanasupawat S."/>
        </authorList>
    </citation>
    <scope>NUCLEOTIDE SEQUENCE [LARGE SCALE GENOMIC DNA]</scope>
    <source>
        <strain evidence="5 6">AZ1-7</strain>
    </source>
</reference>
<feature type="domain" description="PcRGLX/YetA-like C-terminal alpha/alpha toroid" evidence="4">
    <location>
        <begin position="494"/>
        <end position="898"/>
    </location>
</feature>
<feature type="compositionally biased region" description="Basic and acidic residues" evidence="1">
    <location>
        <begin position="216"/>
        <end position="231"/>
    </location>
</feature>
<dbReference type="PANTHER" id="PTHR40081">
    <property type="entry name" value="CONCANAVALIN A-LIKE LECTIN/GLUCANASE"/>
    <property type="match status" value="1"/>
</dbReference>
<evidence type="ECO:0000259" key="3">
    <source>
        <dbReference type="Pfam" id="PF21345"/>
    </source>
</evidence>
<feature type="domain" description="PcRGLX/YetA-like central beta-sandwich" evidence="3">
    <location>
        <begin position="117"/>
        <end position="487"/>
    </location>
</feature>
<proteinExistence type="predicted"/>
<dbReference type="Pfam" id="PF19501">
    <property type="entry name" value="PcRGLX_1st"/>
    <property type="match status" value="1"/>
</dbReference>